<reference evidence="1" key="1">
    <citation type="submission" date="2022-01" db="EMBL/GenBank/DDBJ databases">
        <authorList>
            <person name="King R."/>
        </authorList>
    </citation>
    <scope>NUCLEOTIDE SEQUENCE</scope>
</reference>
<protein>
    <submittedName>
        <fullName evidence="1">Uncharacterized protein</fullName>
    </submittedName>
</protein>
<dbReference type="EMBL" id="OV725080">
    <property type="protein sequence ID" value="CAH1398670.1"/>
    <property type="molecule type" value="Genomic_DNA"/>
</dbReference>
<dbReference type="AlphaFoldDB" id="A0A9P0HAL5"/>
<evidence type="ECO:0000313" key="2">
    <source>
        <dbReference type="Proteomes" id="UP001152798"/>
    </source>
</evidence>
<organism evidence="1 2">
    <name type="scientific">Nezara viridula</name>
    <name type="common">Southern green stink bug</name>
    <name type="synonym">Cimex viridulus</name>
    <dbReference type="NCBI Taxonomy" id="85310"/>
    <lineage>
        <taxon>Eukaryota</taxon>
        <taxon>Metazoa</taxon>
        <taxon>Ecdysozoa</taxon>
        <taxon>Arthropoda</taxon>
        <taxon>Hexapoda</taxon>
        <taxon>Insecta</taxon>
        <taxon>Pterygota</taxon>
        <taxon>Neoptera</taxon>
        <taxon>Paraneoptera</taxon>
        <taxon>Hemiptera</taxon>
        <taxon>Heteroptera</taxon>
        <taxon>Panheteroptera</taxon>
        <taxon>Pentatomomorpha</taxon>
        <taxon>Pentatomoidea</taxon>
        <taxon>Pentatomidae</taxon>
        <taxon>Pentatominae</taxon>
        <taxon>Nezara</taxon>
    </lineage>
</organism>
<dbReference type="Proteomes" id="UP001152798">
    <property type="component" value="Chromosome 4"/>
</dbReference>
<name>A0A9P0HAL5_NEZVI</name>
<sequence length="42" mass="5101">MVVELSEIERRVKYYQKCYFLANAEKKKRKSLEVVQYNTTIT</sequence>
<gene>
    <name evidence="1" type="ORF">NEZAVI_LOCUS8275</name>
</gene>
<keyword evidence="2" id="KW-1185">Reference proteome</keyword>
<accession>A0A9P0HAL5</accession>
<proteinExistence type="predicted"/>
<evidence type="ECO:0000313" key="1">
    <source>
        <dbReference type="EMBL" id="CAH1398670.1"/>
    </source>
</evidence>